<dbReference type="Pfam" id="PF00481">
    <property type="entry name" value="PP2C"/>
    <property type="match status" value="1"/>
</dbReference>
<dbReference type="FunFam" id="3.60.40.10:FF:000051">
    <property type="entry name" value="Protein phosphatase 2C-like protein"/>
    <property type="match status" value="1"/>
</dbReference>
<accession>A0A8S1QEU9</accession>
<evidence type="ECO:0000256" key="1">
    <source>
        <dbReference type="SAM" id="MobiDB-lite"/>
    </source>
</evidence>
<evidence type="ECO:0000259" key="2">
    <source>
        <dbReference type="PROSITE" id="PS51746"/>
    </source>
</evidence>
<protein>
    <recommendedName>
        <fullName evidence="2">PPM-type phosphatase domain-containing protein</fullName>
    </recommendedName>
</protein>
<dbReference type="Proteomes" id="UP000688137">
    <property type="component" value="Unassembled WGS sequence"/>
</dbReference>
<keyword evidence="4" id="KW-1185">Reference proteome</keyword>
<organism evidence="3 4">
    <name type="scientific">Paramecium primaurelia</name>
    <dbReference type="NCBI Taxonomy" id="5886"/>
    <lineage>
        <taxon>Eukaryota</taxon>
        <taxon>Sar</taxon>
        <taxon>Alveolata</taxon>
        <taxon>Ciliophora</taxon>
        <taxon>Intramacronucleata</taxon>
        <taxon>Oligohymenophorea</taxon>
        <taxon>Peniculida</taxon>
        <taxon>Parameciidae</taxon>
        <taxon>Paramecium</taxon>
    </lineage>
</organism>
<dbReference type="PROSITE" id="PS51746">
    <property type="entry name" value="PPM_2"/>
    <property type="match status" value="1"/>
</dbReference>
<feature type="domain" description="PPM-type phosphatase" evidence="2">
    <location>
        <begin position="86"/>
        <end position="363"/>
    </location>
</feature>
<dbReference type="PANTHER" id="PTHR47992">
    <property type="entry name" value="PROTEIN PHOSPHATASE"/>
    <property type="match status" value="1"/>
</dbReference>
<reference evidence="3" key="1">
    <citation type="submission" date="2021-01" db="EMBL/GenBank/DDBJ databases">
        <authorList>
            <consortium name="Genoscope - CEA"/>
            <person name="William W."/>
        </authorList>
    </citation>
    <scope>NUCLEOTIDE SEQUENCE</scope>
</reference>
<dbReference type="SMART" id="SM00332">
    <property type="entry name" value="PP2Cc"/>
    <property type="match status" value="1"/>
</dbReference>
<evidence type="ECO:0000313" key="4">
    <source>
        <dbReference type="Proteomes" id="UP000688137"/>
    </source>
</evidence>
<name>A0A8S1QEU9_PARPR</name>
<comment type="caution">
    <text evidence="3">The sequence shown here is derived from an EMBL/GenBank/DDBJ whole genome shotgun (WGS) entry which is preliminary data.</text>
</comment>
<dbReference type="OMA" id="QCADEAQ"/>
<sequence>MKQLNINKQKLEPLNLPVYHQQQHQYSLQIRKPTYSLHEQTTSRQSHQRKKQKQVNITQNSPPKYQDQQILVDKFGLNERFQYTIKISVRTKQGMIIGNPTKQNQDSYILLSNISNKTYMHYFLVFDGHGVNGHHVSNFLKQQFQLYTNQFSSLLENNPQFAIQTIFTYVSQALNQSGIDLKYSGSTVIGLFMLHNKIYCSNLGDSRAIMLSRHNRWILKYLSRDHKPQCADEAQRIINYGGRIDSYRDSQGLSYGPLRVWSNANVPGLAMTRSMGDQVAKKVGVIDKPEIFNFTMDIMDRALLIGSDGLFEFLTQQDIFDAITPYLNNIEMACNHLLEMAHISWLQKGSKMIDDITFILIFLQY</sequence>
<feature type="region of interest" description="Disordered" evidence="1">
    <location>
        <begin position="37"/>
        <end position="63"/>
    </location>
</feature>
<dbReference type="EMBL" id="CAJJDM010000159">
    <property type="protein sequence ID" value="CAD8113090.1"/>
    <property type="molecule type" value="Genomic_DNA"/>
</dbReference>
<dbReference type="CDD" id="cd00143">
    <property type="entry name" value="PP2Cc"/>
    <property type="match status" value="1"/>
</dbReference>
<dbReference type="GO" id="GO:0004722">
    <property type="term" value="F:protein serine/threonine phosphatase activity"/>
    <property type="evidence" value="ECO:0007669"/>
    <property type="project" value="InterPro"/>
</dbReference>
<dbReference type="InterPro" id="IPR015655">
    <property type="entry name" value="PP2C"/>
</dbReference>
<evidence type="ECO:0000313" key="3">
    <source>
        <dbReference type="EMBL" id="CAD8113090.1"/>
    </source>
</evidence>
<proteinExistence type="predicted"/>
<dbReference type="AlphaFoldDB" id="A0A8S1QEU9"/>
<dbReference type="InterPro" id="IPR001932">
    <property type="entry name" value="PPM-type_phosphatase-like_dom"/>
</dbReference>
<gene>
    <name evidence="3" type="ORF">PPRIM_AZ9-3.1.T1540029</name>
</gene>